<accession>A0A9I9EDG6</accession>
<dbReference type="AlphaFoldDB" id="A0A9I9EDG6"/>
<dbReference type="Gramene" id="MELO3C032273.2.1">
    <property type="protein sequence ID" value="MELO3C032273.2.1"/>
    <property type="gene ID" value="MELO3C032273.2"/>
</dbReference>
<name>A0A9I9EDG6_CUCME</name>
<keyword evidence="1" id="KW-1133">Transmembrane helix</keyword>
<evidence type="ECO:0000256" key="1">
    <source>
        <dbReference type="SAM" id="Phobius"/>
    </source>
</evidence>
<keyword evidence="1" id="KW-0812">Transmembrane</keyword>
<evidence type="ECO:0000313" key="2">
    <source>
        <dbReference type="EnsemblPlants" id="MELO3C032273.2.1"/>
    </source>
</evidence>
<organism evidence="2">
    <name type="scientific">Cucumis melo</name>
    <name type="common">Muskmelon</name>
    <dbReference type="NCBI Taxonomy" id="3656"/>
    <lineage>
        <taxon>Eukaryota</taxon>
        <taxon>Viridiplantae</taxon>
        <taxon>Streptophyta</taxon>
        <taxon>Embryophyta</taxon>
        <taxon>Tracheophyta</taxon>
        <taxon>Spermatophyta</taxon>
        <taxon>Magnoliopsida</taxon>
        <taxon>eudicotyledons</taxon>
        <taxon>Gunneridae</taxon>
        <taxon>Pentapetalae</taxon>
        <taxon>rosids</taxon>
        <taxon>fabids</taxon>
        <taxon>Cucurbitales</taxon>
        <taxon>Cucurbitaceae</taxon>
        <taxon>Benincaseae</taxon>
        <taxon>Cucumis</taxon>
    </lineage>
</organism>
<sequence length="130" mass="14788">MRVLSSGSKAPPYTLLSLPFRPPSPVLSDPAITVTTTRRLSYSFPRPFANWYGFSFFLLLFIFLLSVIFLPHHPLPPLLPCPLDSDRCLLVQPPPPLILYFGRNPHCGFKWACESRVSSELSYFESRKTC</sequence>
<reference evidence="2" key="1">
    <citation type="submission" date="2023-03" db="UniProtKB">
        <authorList>
            <consortium name="EnsemblPlants"/>
        </authorList>
    </citation>
    <scope>IDENTIFICATION</scope>
</reference>
<protein>
    <submittedName>
        <fullName evidence="2">Uncharacterized protein</fullName>
    </submittedName>
</protein>
<proteinExistence type="predicted"/>
<feature type="transmembrane region" description="Helical" evidence="1">
    <location>
        <begin position="52"/>
        <end position="70"/>
    </location>
</feature>
<dbReference type="EnsemblPlants" id="MELO3C032273.2.1">
    <property type="protein sequence ID" value="MELO3C032273.2.1"/>
    <property type="gene ID" value="MELO3C032273.2"/>
</dbReference>
<keyword evidence="1" id="KW-0472">Membrane</keyword>